<dbReference type="EMBL" id="JWZT01001777">
    <property type="protein sequence ID" value="KII71424.1"/>
    <property type="molecule type" value="Genomic_DNA"/>
</dbReference>
<dbReference type="InterPro" id="IPR036397">
    <property type="entry name" value="RNaseH_sf"/>
</dbReference>
<dbReference type="OrthoDB" id="5977738at2759"/>
<organism evidence="2 3">
    <name type="scientific">Thelohanellus kitauei</name>
    <name type="common">Myxosporean</name>
    <dbReference type="NCBI Taxonomy" id="669202"/>
    <lineage>
        <taxon>Eukaryota</taxon>
        <taxon>Metazoa</taxon>
        <taxon>Cnidaria</taxon>
        <taxon>Myxozoa</taxon>
        <taxon>Myxosporea</taxon>
        <taxon>Bivalvulida</taxon>
        <taxon>Platysporina</taxon>
        <taxon>Myxobolidae</taxon>
        <taxon>Thelohanellus</taxon>
    </lineage>
</organism>
<proteinExistence type="predicted"/>
<evidence type="ECO:0000313" key="2">
    <source>
        <dbReference type="EMBL" id="KII71424.1"/>
    </source>
</evidence>
<dbReference type="Gene3D" id="3.30.420.10">
    <property type="entry name" value="Ribonuclease H-like superfamily/Ribonuclease H"/>
    <property type="match status" value="1"/>
</dbReference>
<name>A0A0C2J0S7_THEKT</name>
<sequence length="320" mass="36924">MQRILGMPRTKLNGIIKMYTKDIPLLKHNTGKIGDRNYPKNKKLSDLYELIEEVDQENIYFLDETCFDVPMRHKRGRSKKDEVLFGTVDSIRPRNISVSTIINKNHTFHEENFCGYFMEVFKQLLSSGIHECIFTIDYLRFHKINSAQTMLHDNGRRVICLPPNLPFLNPIENLLSKWKNIVKTVSPGSETDVLNLIESDSIKITPSHCDGYCRNMLKYNRCYLGEKTANRCNRDFIIINDGKDMDVAIKTKVIFRSANLIRIFNVMGAVRENKYPSSGAFIFRLVHSIQSSMSYKLDEAAQKIKGTSYNSRNHVTVNAL</sequence>
<dbReference type="Pfam" id="PF13358">
    <property type="entry name" value="DDE_3"/>
    <property type="match status" value="1"/>
</dbReference>
<accession>A0A0C2J0S7</accession>
<evidence type="ECO:0000259" key="1">
    <source>
        <dbReference type="Pfam" id="PF13358"/>
    </source>
</evidence>
<dbReference type="AlphaFoldDB" id="A0A0C2J0S7"/>
<feature type="domain" description="Tc1-like transposase DDE" evidence="1">
    <location>
        <begin position="59"/>
        <end position="184"/>
    </location>
</feature>
<gene>
    <name evidence="2" type="ORF">RF11_11530</name>
</gene>
<keyword evidence="3" id="KW-1185">Reference proteome</keyword>
<dbReference type="InterPro" id="IPR038717">
    <property type="entry name" value="Tc1-like_DDE_dom"/>
</dbReference>
<protein>
    <recommendedName>
        <fullName evidence="1">Tc1-like transposase DDE domain-containing protein</fullName>
    </recommendedName>
</protein>
<reference evidence="2 3" key="1">
    <citation type="journal article" date="2014" name="Genome Biol. Evol.">
        <title>The genome of the myxosporean Thelohanellus kitauei shows adaptations to nutrient acquisition within its fish host.</title>
        <authorList>
            <person name="Yang Y."/>
            <person name="Xiong J."/>
            <person name="Zhou Z."/>
            <person name="Huo F."/>
            <person name="Miao W."/>
            <person name="Ran C."/>
            <person name="Liu Y."/>
            <person name="Zhang J."/>
            <person name="Feng J."/>
            <person name="Wang M."/>
            <person name="Wang M."/>
            <person name="Wang L."/>
            <person name="Yao B."/>
        </authorList>
    </citation>
    <scope>NUCLEOTIDE SEQUENCE [LARGE SCALE GENOMIC DNA]</scope>
    <source>
        <strain evidence="2">Wuqing</strain>
    </source>
</reference>
<evidence type="ECO:0000313" key="3">
    <source>
        <dbReference type="Proteomes" id="UP000031668"/>
    </source>
</evidence>
<dbReference type="GO" id="GO:0003676">
    <property type="term" value="F:nucleic acid binding"/>
    <property type="evidence" value="ECO:0007669"/>
    <property type="project" value="InterPro"/>
</dbReference>
<comment type="caution">
    <text evidence="2">The sequence shown here is derived from an EMBL/GenBank/DDBJ whole genome shotgun (WGS) entry which is preliminary data.</text>
</comment>
<dbReference type="Proteomes" id="UP000031668">
    <property type="component" value="Unassembled WGS sequence"/>
</dbReference>